<dbReference type="SUPFAM" id="SSF53474">
    <property type="entry name" value="alpha/beta-Hydrolases"/>
    <property type="match status" value="2"/>
</dbReference>
<evidence type="ECO:0008006" key="2">
    <source>
        <dbReference type="Google" id="ProtNLM"/>
    </source>
</evidence>
<sequence length="575" mass="64903">MINVSKTGWLKIDNEDSIYCTLHVPTKKTRKKAVIIVGPIGPEYMHCHRSVKCLAQKIADNGFYSIRYDHLGMGDSSSDLNNGDLMCKWMNSINAIKCYALENLSIDEVIVISLRSGALILAKYMESNALNFPIFWYPYINGKRYIRDINIIDKLLKIDITDENKNINGGGYPITPSAKKTLEEINLLNLKHKKGIDSLIIEDSNVPSNTKFNHVMANNFNINNQLLPGLSEMTQQAGLSIVPQACLAEICGWINNLNNNDEILIDKQGDISLQDLDGYDYNETVLKFTINDKSIFGILTEPKNRQYNNIILLVNAGSAHHVGPNRLNVDLARQAASLNKASFRFDLSNLGDSNYSSEESLKNPYPMTATEDINVVINELSLLYDKELTLIGLCSGAHNLFHAILNSTNNKIKQFIIINPLTFYWKQGQTISAPEGNQSEIDENYYSNQLLDINKWISLITNPSKMLNVIVFATQYIKNKIYNITYKILALLNLKQPSQLESDLISIINRSIDISFLYSDGDPGYKILNNQAPKLHTLYKNTNKFRIIKIKNADHTFSSIESRDKLITSILKSMS</sequence>
<dbReference type="InterPro" id="IPR029058">
    <property type="entry name" value="AB_hydrolase_fold"/>
</dbReference>
<dbReference type="EMBL" id="UOFF01000118">
    <property type="protein sequence ID" value="VAW55793.1"/>
    <property type="molecule type" value="Genomic_DNA"/>
</dbReference>
<dbReference type="AlphaFoldDB" id="A0A3B0WTN8"/>
<evidence type="ECO:0000313" key="1">
    <source>
        <dbReference type="EMBL" id="VAW55793.1"/>
    </source>
</evidence>
<organism evidence="1">
    <name type="scientific">hydrothermal vent metagenome</name>
    <dbReference type="NCBI Taxonomy" id="652676"/>
    <lineage>
        <taxon>unclassified sequences</taxon>
        <taxon>metagenomes</taxon>
        <taxon>ecological metagenomes</taxon>
    </lineage>
</organism>
<dbReference type="Gene3D" id="3.40.50.1820">
    <property type="entry name" value="alpha/beta hydrolase"/>
    <property type="match status" value="2"/>
</dbReference>
<gene>
    <name evidence="1" type="ORF">MNBD_GAMMA07-524</name>
</gene>
<name>A0A3B0WTN8_9ZZZZ</name>
<reference evidence="1" key="1">
    <citation type="submission" date="2018-06" db="EMBL/GenBank/DDBJ databases">
        <authorList>
            <person name="Zhirakovskaya E."/>
        </authorList>
    </citation>
    <scope>NUCLEOTIDE SEQUENCE</scope>
</reference>
<proteinExistence type="predicted"/>
<protein>
    <recommendedName>
        <fullName evidence="2">Serine aminopeptidase S33 domain-containing protein</fullName>
    </recommendedName>
</protein>
<accession>A0A3B0WTN8</accession>